<dbReference type="AlphaFoldDB" id="A0A6J4VMC5"/>
<evidence type="ECO:0000313" key="2">
    <source>
        <dbReference type="EMBL" id="CAA9580195.1"/>
    </source>
</evidence>
<dbReference type="InterPro" id="IPR007347">
    <property type="entry name" value="SpoVS"/>
</dbReference>
<gene>
    <name evidence="2" type="ORF">AVDCRST_MAG19-3852</name>
</gene>
<dbReference type="PANTHER" id="PTHR35331">
    <property type="entry name" value="STAGE V SPORULATION PROTEIN S"/>
    <property type="match status" value="1"/>
</dbReference>
<dbReference type="InterPro" id="IPR036882">
    <property type="entry name" value="Alba-like_dom_sf"/>
</dbReference>
<organism evidence="2">
    <name type="scientific">uncultured Thermomicrobiales bacterium</name>
    <dbReference type="NCBI Taxonomy" id="1645740"/>
    <lineage>
        <taxon>Bacteria</taxon>
        <taxon>Pseudomonadati</taxon>
        <taxon>Thermomicrobiota</taxon>
        <taxon>Thermomicrobia</taxon>
        <taxon>Thermomicrobiales</taxon>
        <taxon>environmental samples</taxon>
    </lineage>
</organism>
<dbReference type="PANTHER" id="PTHR35331:SF1">
    <property type="entry name" value="STAGE V SPORULATION PROTEIN S"/>
    <property type="match status" value="1"/>
</dbReference>
<dbReference type="Gene3D" id="3.30.110.20">
    <property type="entry name" value="Alba-like domain"/>
    <property type="match status" value="1"/>
</dbReference>
<dbReference type="GO" id="GO:0003676">
    <property type="term" value="F:nucleic acid binding"/>
    <property type="evidence" value="ECO:0007669"/>
    <property type="project" value="InterPro"/>
</dbReference>
<reference evidence="2" key="1">
    <citation type="submission" date="2020-02" db="EMBL/GenBank/DDBJ databases">
        <authorList>
            <person name="Meier V. D."/>
        </authorList>
    </citation>
    <scope>NUCLEOTIDE SEQUENCE</scope>
    <source>
        <strain evidence="2">AVDCRST_MAG19</strain>
    </source>
</reference>
<dbReference type="Pfam" id="PF04232">
    <property type="entry name" value="SpoVS"/>
    <property type="match status" value="1"/>
</dbReference>
<sequence length="214" mass="22394">MDRFFSKLDLRDIKIDPYTTSFPPDAEEAVEPVGTEEANRDHTGDKFAGFVDAAPTAEETAPAVNGGWDRPERRPHVPAWASVEPAPAANGHAVHAAPVVALGVDLEVEVIDGVASVPDAAEEPTGGSGDVLKVSARSRPSAVAGAIAGVVREVGRAEVQAIGAGATNQAVKACAIARDYLRETGIEAVCLPAFIDVTIENEDRTAIRLVVEPR</sequence>
<evidence type="ECO:0000256" key="1">
    <source>
        <dbReference type="SAM" id="MobiDB-lite"/>
    </source>
</evidence>
<proteinExistence type="predicted"/>
<dbReference type="EMBL" id="CADCWL010000214">
    <property type="protein sequence ID" value="CAA9580195.1"/>
    <property type="molecule type" value="Genomic_DNA"/>
</dbReference>
<protein>
    <submittedName>
        <fullName evidence="2">Stage V sporulation protein S</fullName>
    </submittedName>
</protein>
<accession>A0A6J4VMC5</accession>
<feature type="region of interest" description="Disordered" evidence="1">
    <location>
        <begin position="16"/>
        <end position="43"/>
    </location>
</feature>
<name>A0A6J4VMC5_9BACT</name>